<dbReference type="SUPFAM" id="SSF50447">
    <property type="entry name" value="Translation proteins"/>
    <property type="match status" value="2"/>
</dbReference>
<protein>
    <recommendedName>
        <fullName evidence="2 7">Translation initiation factor IF-2</fullName>
    </recommendedName>
</protein>
<reference evidence="10 11" key="1">
    <citation type="submission" date="2017-09" db="EMBL/GenBank/DDBJ databases">
        <title>Depth-based differentiation of microbial function through sediment-hosted aquifers and enrichment of novel symbionts in the deep terrestrial subsurface.</title>
        <authorList>
            <person name="Probst A.J."/>
            <person name="Ladd B."/>
            <person name="Jarett J.K."/>
            <person name="Geller-Mcgrath D.E."/>
            <person name="Sieber C.M."/>
            <person name="Emerson J.B."/>
            <person name="Anantharaman K."/>
            <person name="Thomas B.C."/>
            <person name="Malmstrom R."/>
            <person name="Stieglmeier M."/>
            <person name="Klingl A."/>
            <person name="Woyke T."/>
            <person name="Ryan C.M."/>
            <person name="Banfield J.F."/>
        </authorList>
    </citation>
    <scope>NUCLEOTIDE SEQUENCE [LARGE SCALE GENOMIC DNA]</scope>
    <source>
        <strain evidence="10">CG23_combo_of_CG06-09_8_20_14_all_40_14</strain>
    </source>
</reference>
<evidence type="ECO:0000256" key="3">
    <source>
        <dbReference type="ARBA" id="ARBA00022540"/>
    </source>
</evidence>
<evidence type="ECO:0000259" key="9">
    <source>
        <dbReference type="PROSITE" id="PS51722"/>
    </source>
</evidence>
<dbReference type="PANTHER" id="PTHR43381">
    <property type="entry name" value="TRANSLATION INITIATION FACTOR IF-2-RELATED"/>
    <property type="match status" value="1"/>
</dbReference>
<comment type="function">
    <text evidence="8">One of the essential components for the initiation of protein synthesis. Protects formylmethionyl-tRNA from spontaneous hydrolysis and promotes its binding to the 30S ribosomal subunits. Also involved in the hydrolysis of GTP during the formation of the 70S ribosomal complex.</text>
</comment>
<dbReference type="Gene3D" id="3.40.50.300">
    <property type="entry name" value="P-loop containing nucleotide triphosphate hydrolases"/>
    <property type="match status" value="1"/>
</dbReference>
<gene>
    <name evidence="10" type="primary">infB</name>
    <name evidence="10" type="ORF">COX53_01150</name>
</gene>
<dbReference type="InterPro" id="IPR027417">
    <property type="entry name" value="P-loop_NTPase"/>
</dbReference>
<evidence type="ECO:0000313" key="10">
    <source>
        <dbReference type="EMBL" id="PIP04690.1"/>
    </source>
</evidence>
<dbReference type="InterPro" id="IPR000178">
    <property type="entry name" value="TF_IF2_bacterial-like"/>
</dbReference>
<evidence type="ECO:0000313" key="11">
    <source>
        <dbReference type="Proteomes" id="UP000231388"/>
    </source>
</evidence>
<sequence length="499" mass="53908">MASKAGVDNFIKPSVVTIMGHVDHGKTTLLDYIRKTKVAEKEEGGITQKIGAYQVEAKGKKITFIDTPGHAAFAKMRAMGEKAADIVIIVISAKDGVMPQTLEAIDLAKNSNTPFIIAFNKVDLPQVDINKIKKQLADSNVLVEGWGGKIPCSEISAKTGKGIDDFLDLILLVAELLELKSKTLEPFYGVVIESAKNPKKGAVCTVIVKTGTLQVGDTIYSQDGQKTKIRALMNFKGENVRKVLPGDPAEILGFAKAVKLGSVLSADAKLLESKKLDATESVKGGKGEKKYSKILNLIIKADTRGSLDAILSTLSAIKKEGIFINVLQEGAGAVSESDILLAASSKAIVLAFNTFVPKAVLDMARESKVIVREYKIIYRLFEEVEGALEGILELEEEKIKGRGGIIAKFKLPKSGDIVAGCKVLAGRLRAKDKVRIWETADVLKESKENEELKPLYEGVIKNLKMGTKDVEVAGKDNEVGVFLNPQFPAVKVGHILEVL</sequence>
<feature type="domain" description="Tr-type G" evidence="9">
    <location>
        <begin position="11"/>
        <end position="180"/>
    </location>
</feature>
<name>A0A2G9XCI0_UNCKA</name>
<dbReference type="InterPro" id="IPR009000">
    <property type="entry name" value="Transl_B-barrel_sf"/>
</dbReference>
<dbReference type="SUPFAM" id="SSF52540">
    <property type="entry name" value="P-loop containing nucleoside triphosphate hydrolases"/>
    <property type="match status" value="1"/>
</dbReference>
<dbReference type="GO" id="GO:0005737">
    <property type="term" value="C:cytoplasm"/>
    <property type="evidence" value="ECO:0007669"/>
    <property type="project" value="UniProtKB-UniRule"/>
</dbReference>
<dbReference type="FunFam" id="3.40.50.10050:FF:000001">
    <property type="entry name" value="Translation initiation factor IF-2"/>
    <property type="match status" value="1"/>
</dbReference>
<evidence type="ECO:0000256" key="6">
    <source>
        <dbReference type="ARBA" id="ARBA00023134"/>
    </source>
</evidence>
<evidence type="ECO:0000256" key="4">
    <source>
        <dbReference type="ARBA" id="ARBA00022741"/>
    </source>
</evidence>
<dbReference type="SUPFAM" id="SSF52156">
    <property type="entry name" value="Initiation factor IF2/eIF5b, domain 3"/>
    <property type="match status" value="1"/>
</dbReference>
<dbReference type="NCBIfam" id="TIGR00231">
    <property type="entry name" value="small_GTP"/>
    <property type="match status" value="1"/>
</dbReference>
<dbReference type="GO" id="GO:0005525">
    <property type="term" value="F:GTP binding"/>
    <property type="evidence" value="ECO:0007669"/>
    <property type="project" value="UniProtKB-KW"/>
</dbReference>
<dbReference type="Pfam" id="PF11987">
    <property type="entry name" value="IF-2"/>
    <property type="match status" value="1"/>
</dbReference>
<keyword evidence="4" id="KW-0547">Nucleotide-binding</keyword>
<dbReference type="GO" id="GO:0003924">
    <property type="term" value="F:GTPase activity"/>
    <property type="evidence" value="ECO:0007669"/>
    <property type="project" value="InterPro"/>
</dbReference>
<dbReference type="PROSITE" id="PS51722">
    <property type="entry name" value="G_TR_2"/>
    <property type="match status" value="1"/>
</dbReference>
<dbReference type="NCBIfam" id="TIGR00487">
    <property type="entry name" value="IF-2"/>
    <property type="match status" value="1"/>
</dbReference>
<dbReference type="Pfam" id="PF00009">
    <property type="entry name" value="GTP_EFTU"/>
    <property type="match status" value="1"/>
</dbReference>
<evidence type="ECO:0000256" key="2">
    <source>
        <dbReference type="ARBA" id="ARBA00020675"/>
    </source>
</evidence>
<evidence type="ECO:0000256" key="7">
    <source>
        <dbReference type="NCBIfam" id="TIGR00487"/>
    </source>
</evidence>
<dbReference type="Pfam" id="PF22042">
    <property type="entry name" value="EF-G_D2"/>
    <property type="match status" value="1"/>
</dbReference>
<comment type="similarity">
    <text evidence="1 8">Belongs to the TRAFAC class translation factor GTPase superfamily. Classic translation factor GTPase family. IF-2 subfamily.</text>
</comment>
<dbReference type="InterPro" id="IPR000795">
    <property type="entry name" value="T_Tr_GTP-bd_dom"/>
</dbReference>
<dbReference type="FunFam" id="3.40.50.300:FF:000019">
    <property type="entry name" value="Translation initiation factor IF-2"/>
    <property type="match status" value="1"/>
</dbReference>
<dbReference type="Gene3D" id="3.40.50.10050">
    <property type="entry name" value="Translation initiation factor IF- 2, domain 3"/>
    <property type="match status" value="1"/>
</dbReference>
<proteinExistence type="inferred from homology"/>
<dbReference type="GO" id="GO:0003743">
    <property type="term" value="F:translation initiation factor activity"/>
    <property type="evidence" value="ECO:0007669"/>
    <property type="project" value="UniProtKB-UniRule"/>
</dbReference>
<evidence type="ECO:0000256" key="1">
    <source>
        <dbReference type="ARBA" id="ARBA00007733"/>
    </source>
</evidence>
<dbReference type="CDD" id="cd01887">
    <property type="entry name" value="IF2_eIF5B"/>
    <property type="match status" value="1"/>
</dbReference>
<dbReference type="Gene3D" id="2.40.30.10">
    <property type="entry name" value="Translation factors"/>
    <property type="match status" value="2"/>
</dbReference>
<dbReference type="AlphaFoldDB" id="A0A2G9XCI0"/>
<dbReference type="InterPro" id="IPR023115">
    <property type="entry name" value="TIF_IF2_dom3"/>
</dbReference>
<evidence type="ECO:0000256" key="5">
    <source>
        <dbReference type="ARBA" id="ARBA00022917"/>
    </source>
</evidence>
<dbReference type="InterPro" id="IPR036925">
    <property type="entry name" value="TIF_IF2_dom3_sf"/>
</dbReference>
<keyword evidence="5 8" id="KW-0648">Protein biosynthesis</keyword>
<organism evidence="10 11">
    <name type="scientific">candidate division WWE3 bacterium CG23_combo_of_CG06-09_8_20_14_all_40_14</name>
    <dbReference type="NCBI Taxonomy" id="1975095"/>
    <lineage>
        <taxon>Bacteria</taxon>
        <taxon>Katanobacteria</taxon>
    </lineage>
</organism>
<keyword evidence="3 8" id="KW-0396">Initiation factor</keyword>
<comment type="caution">
    <text evidence="10">The sequence shown here is derived from an EMBL/GenBank/DDBJ whole genome shotgun (WGS) entry which is preliminary data.</text>
</comment>
<evidence type="ECO:0000256" key="8">
    <source>
        <dbReference type="RuleBase" id="RU000644"/>
    </source>
</evidence>
<dbReference type="InterPro" id="IPR053905">
    <property type="entry name" value="EF-G-like_DII"/>
</dbReference>
<dbReference type="InterPro" id="IPR005225">
    <property type="entry name" value="Small_GTP-bd"/>
</dbReference>
<dbReference type="Proteomes" id="UP000231388">
    <property type="component" value="Unassembled WGS sequence"/>
</dbReference>
<keyword evidence="6" id="KW-0342">GTP-binding</keyword>
<dbReference type="EMBL" id="PCQY01000015">
    <property type="protein sequence ID" value="PIP04690.1"/>
    <property type="molecule type" value="Genomic_DNA"/>
</dbReference>
<accession>A0A2G9XCI0</accession>
<dbReference type="PANTHER" id="PTHR43381:SF4">
    <property type="entry name" value="EUKARYOTIC TRANSLATION INITIATION FACTOR 5B"/>
    <property type="match status" value="1"/>
</dbReference>
<dbReference type="InterPro" id="IPR015760">
    <property type="entry name" value="TIF_IF2"/>
</dbReference>